<feature type="transmembrane region" description="Helical" evidence="9">
    <location>
        <begin position="236"/>
        <end position="255"/>
    </location>
</feature>
<feature type="transmembrane region" description="Helical" evidence="9">
    <location>
        <begin position="267"/>
        <end position="284"/>
    </location>
</feature>
<keyword evidence="4 8" id="KW-0812">Transmembrane</keyword>
<dbReference type="OrthoDB" id="9772725at2"/>
<feature type="transmembrane region" description="Helical" evidence="9">
    <location>
        <begin position="207"/>
        <end position="230"/>
    </location>
</feature>
<proteinExistence type="inferred from homology"/>
<protein>
    <submittedName>
        <fullName evidence="11">Major facilitator transporter</fullName>
    </submittedName>
</protein>
<dbReference type="HOGENOM" id="CLU_004790_0_0_6"/>
<feature type="transmembrane region" description="Helical" evidence="9">
    <location>
        <begin position="171"/>
        <end position="195"/>
    </location>
</feature>
<dbReference type="Gene3D" id="1.20.1250.20">
    <property type="entry name" value="MFS general substrate transporter like domains"/>
    <property type="match status" value="1"/>
</dbReference>
<dbReference type="AlphaFoldDB" id="A0A0A8EAB9"/>
<feature type="transmembrane region" description="Helical" evidence="9">
    <location>
        <begin position="463"/>
        <end position="482"/>
    </location>
</feature>
<keyword evidence="2 8" id="KW-0813">Transport</keyword>
<dbReference type="PROSITE" id="PS01023">
    <property type="entry name" value="PTR2_2"/>
    <property type="match status" value="1"/>
</dbReference>
<feature type="domain" description="Major facilitator superfamily (MFS) profile" evidence="10">
    <location>
        <begin position="1"/>
        <end position="486"/>
    </location>
</feature>
<evidence type="ECO:0000256" key="8">
    <source>
        <dbReference type="RuleBase" id="RU003755"/>
    </source>
</evidence>
<evidence type="ECO:0000256" key="7">
    <source>
        <dbReference type="ARBA" id="ARBA00023136"/>
    </source>
</evidence>
<feature type="transmembrane region" description="Helical" evidence="9">
    <location>
        <begin position="48"/>
        <end position="69"/>
    </location>
</feature>
<gene>
    <name evidence="11" type="ORF">SD28_05245</name>
</gene>
<feature type="transmembrane region" description="Helical" evidence="9">
    <location>
        <begin position="81"/>
        <end position="100"/>
    </location>
</feature>
<evidence type="ECO:0000256" key="3">
    <source>
        <dbReference type="ARBA" id="ARBA00022475"/>
    </source>
</evidence>
<dbReference type="NCBIfam" id="TIGR00924">
    <property type="entry name" value="yjdL_sub1_fam"/>
    <property type="match status" value="1"/>
</dbReference>
<dbReference type="InterPro" id="IPR020846">
    <property type="entry name" value="MFS_dom"/>
</dbReference>
<dbReference type="Proteomes" id="UP000031104">
    <property type="component" value="Chromosome"/>
</dbReference>
<keyword evidence="6 9" id="KW-1133">Transmembrane helix</keyword>
<dbReference type="PROSITE" id="PS50850">
    <property type="entry name" value="MFS"/>
    <property type="match status" value="1"/>
</dbReference>
<keyword evidence="3" id="KW-1003">Cell membrane</keyword>
<keyword evidence="7 9" id="KW-0472">Membrane</keyword>
<keyword evidence="12" id="KW-1185">Reference proteome</keyword>
<feature type="transmembrane region" description="Helical" evidence="9">
    <location>
        <begin position="145"/>
        <end position="165"/>
    </location>
</feature>
<dbReference type="GO" id="GO:0005886">
    <property type="term" value="C:plasma membrane"/>
    <property type="evidence" value="ECO:0007669"/>
    <property type="project" value="UniProtKB-SubCell"/>
</dbReference>
<dbReference type="InterPro" id="IPR036259">
    <property type="entry name" value="MFS_trans_sf"/>
</dbReference>
<evidence type="ECO:0000256" key="5">
    <source>
        <dbReference type="ARBA" id="ARBA00022856"/>
    </source>
</evidence>
<dbReference type="PANTHER" id="PTHR23517:SF15">
    <property type="entry name" value="PROTON-DEPENDENT OLIGOPEPTIDE FAMILY TRANSPORT PROTEIN"/>
    <property type="match status" value="1"/>
</dbReference>
<feature type="transmembrane region" description="Helical" evidence="9">
    <location>
        <begin position="313"/>
        <end position="333"/>
    </location>
</feature>
<organism evidence="11 12">
    <name type="scientific">Allofrancisella guangzhouensis</name>
    <dbReference type="NCBI Taxonomy" id="594679"/>
    <lineage>
        <taxon>Bacteria</taxon>
        <taxon>Pseudomonadati</taxon>
        <taxon>Pseudomonadota</taxon>
        <taxon>Gammaproteobacteria</taxon>
        <taxon>Thiotrichales</taxon>
        <taxon>Francisellaceae</taxon>
        <taxon>Allofrancisella</taxon>
    </lineage>
</organism>
<dbReference type="EMBL" id="CP010427">
    <property type="protein sequence ID" value="AJC49081.1"/>
    <property type="molecule type" value="Genomic_DNA"/>
</dbReference>
<dbReference type="InterPro" id="IPR000109">
    <property type="entry name" value="POT_fam"/>
</dbReference>
<reference evidence="11 12" key="1">
    <citation type="submission" date="2014-12" db="EMBL/GenBank/DDBJ databases">
        <title>Complete genome sequence of Francisella guanzhouensis strain 08HL01032 isolated from air-conditioning system in China.</title>
        <authorList>
            <person name="Svensson D."/>
            <person name="Ohrman C."/>
            <person name="Backman S."/>
            <person name="Karlsson E."/>
            <person name="Nilsson E."/>
            <person name="Bystrom M."/>
            <person name="Larkeryd A."/>
            <person name="Stenberg P."/>
            <person name="Scholtz H.C."/>
            <person name="Forsman M."/>
            <person name="Sjodin A."/>
        </authorList>
    </citation>
    <scope>NUCLEOTIDE SEQUENCE [LARGE SCALE GENOMIC DNA]</scope>
    <source>
        <strain evidence="11 12">08HL01032</strain>
    </source>
</reference>
<feature type="transmembrane region" description="Helical" evidence="9">
    <location>
        <begin position="376"/>
        <end position="401"/>
    </location>
</feature>
<keyword evidence="5" id="KW-0653">Protein transport</keyword>
<dbReference type="GO" id="GO:1904680">
    <property type="term" value="F:peptide transmembrane transporter activity"/>
    <property type="evidence" value="ECO:0007669"/>
    <property type="project" value="InterPro"/>
</dbReference>
<comment type="subcellular location">
    <subcellularLocation>
        <location evidence="1">Cell membrane</location>
        <topology evidence="1">Multi-pass membrane protein</topology>
    </subcellularLocation>
    <subcellularLocation>
        <location evidence="8">Membrane</location>
        <topology evidence="8">Multi-pass membrane protein</topology>
    </subcellularLocation>
</comment>
<evidence type="ECO:0000313" key="12">
    <source>
        <dbReference type="Proteomes" id="UP000031104"/>
    </source>
</evidence>
<dbReference type="InterPro" id="IPR050171">
    <property type="entry name" value="MFS_Transporters"/>
</dbReference>
<comment type="similarity">
    <text evidence="8">Belongs to the major facilitator superfamily. Proton-dependent oligopeptide transporter (POT/PTR) (TC 2.A.17) family.</text>
</comment>
<evidence type="ECO:0000256" key="2">
    <source>
        <dbReference type="ARBA" id="ARBA00022448"/>
    </source>
</evidence>
<evidence type="ECO:0000256" key="9">
    <source>
        <dbReference type="SAM" id="Phobius"/>
    </source>
</evidence>
<dbReference type="Pfam" id="PF00854">
    <property type="entry name" value="PTR2"/>
    <property type="match status" value="1"/>
</dbReference>
<dbReference type="RefSeq" id="WP_039124812.1">
    <property type="nucleotide sequence ID" value="NZ_CP010427.1"/>
</dbReference>
<evidence type="ECO:0000256" key="6">
    <source>
        <dbReference type="ARBA" id="ARBA00022989"/>
    </source>
</evidence>
<feature type="transmembrane region" description="Helical" evidence="9">
    <location>
        <begin position="106"/>
        <end position="124"/>
    </location>
</feature>
<dbReference type="GO" id="GO:0006857">
    <property type="term" value="P:oligopeptide transport"/>
    <property type="evidence" value="ECO:0007669"/>
    <property type="project" value="InterPro"/>
</dbReference>
<name>A0A0A8EAB9_9GAMM</name>
<dbReference type="KEGG" id="fgu:SD28_05245"/>
<evidence type="ECO:0000256" key="4">
    <source>
        <dbReference type="ARBA" id="ARBA00022692"/>
    </source>
</evidence>
<dbReference type="SUPFAM" id="SSF103473">
    <property type="entry name" value="MFS general substrate transporter"/>
    <property type="match status" value="1"/>
</dbReference>
<dbReference type="PANTHER" id="PTHR23517">
    <property type="entry name" value="RESISTANCE PROTEIN MDTM, PUTATIVE-RELATED-RELATED"/>
    <property type="match status" value="1"/>
</dbReference>
<evidence type="ECO:0000259" key="10">
    <source>
        <dbReference type="PROSITE" id="PS50850"/>
    </source>
</evidence>
<feature type="transmembrane region" description="Helical" evidence="9">
    <location>
        <begin position="413"/>
        <end position="436"/>
    </location>
</feature>
<dbReference type="CDD" id="cd17346">
    <property type="entry name" value="MFS_DtpA_like"/>
    <property type="match status" value="1"/>
</dbReference>
<dbReference type="InterPro" id="IPR005279">
    <property type="entry name" value="Dipep/tripep_permease"/>
</dbReference>
<dbReference type="InterPro" id="IPR018456">
    <property type="entry name" value="PTR2_symporter_CS"/>
</dbReference>
<evidence type="ECO:0000256" key="1">
    <source>
        <dbReference type="ARBA" id="ARBA00004651"/>
    </source>
</evidence>
<keyword evidence="5" id="KW-0571">Peptide transport</keyword>
<feature type="transmembrane region" description="Helical" evidence="9">
    <location>
        <begin position="12"/>
        <end position="36"/>
    </location>
</feature>
<sequence>MINIKKQNPFFLLCFFEFFERFGYYGFSYTAILFFMSENSFNFTEKNAVLLFGGFASLTYVFNAIGGYVADKVFGIKKTMFLGAIFLLVGYFSLALSPFIQSISSYIYVSLACIIVGSSLFKPAPTNLISRIYIDKRKLDSVYTYFYMSINMGSLSASLLVPILATNYGYTVAYSVCSIGFAIGILNSLVSYSSIKNIDNEIGLKGVSILKTVIIIFVFIFAVAGLSIVLQTNDTINYILWFGAGLIFGVFAFQIYVEKDPSSRKKIIAAIILLIYAVLFFMIYQQKSTSFFLFNVHHVNLNLFGYTINPQTIPGVLNTVGIIILSPILAFVYTRLGNKDLTLPLKFALGILLCGFAYGSMFLACVVNDPTAKVSILWEVLAITIFFSSGELLISALGLSLMAKLLPKRITGFAMGTWFITSAIGIKIGTTVAQAVTTGIKYDTKTGFSTQVTIESFYRYKELFGYVSLIAIVFAIIAFLIGKKLNKMILE</sequence>
<evidence type="ECO:0000313" key="11">
    <source>
        <dbReference type="EMBL" id="AJC49081.1"/>
    </source>
</evidence>
<accession>A0A0A8EAB9</accession>
<feature type="transmembrane region" description="Helical" evidence="9">
    <location>
        <begin position="345"/>
        <end position="364"/>
    </location>
</feature>